<gene>
    <name evidence="1" type="ORF">MB84_30900</name>
</gene>
<dbReference type="KEGG" id="pox:MB84_30900"/>
<reference evidence="1" key="1">
    <citation type="submission" date="2016-06" db="EMBL/GenBank/DDBJ databases">
        <title>Pandoraea oxalativorans DSM 23570 Genome Sequencing.</title>
        <authorList>
            <person name="Ee R."/>
            <person name="Lim Y.-L."/>
            <person name="Yong D."/>
            <person name="Yin W.-F."/>
            <person name="Chan K.-G."/>
        </authorList>
    </citation>
    <scope>NUCLEOTIDE SEQUENCE</scope>
    <source>
        <strain evidence="1">DSM 23570</strain>
    </source>
</reference>
<name>A0A192B144_9BURK</name>
<evidence type="ECO:0000313" key="2">
    <source>
        <dbReference type="Proteomes" id="UP000035050"/>
    </source>
</evidence>
<evidence type="ECO:0000313" key="1">
    <source>
        <dbReference type="EMBL" id="ANJ87039.1"/>
    </source>
</evidence>
<sequence>MFPNVPNLQEFMEADRESGTSISASALRQLAVTRQADRSLPVVHGEVALARICAAMHERWQVDATMRHETIFFEARDLDTCSIRQPGGTLIERCMRAVDDDGAVRALTMNLMLCRRGFLFGTRGPLLVLHRYVAPWETFETCMDAIHDFLYVSDRVKRVVMPS</sequence>
<accession>A0A192B144</accession>
<protein>
    <submittedName>
        <fullName evidence="1">Uncharacterized protein</fullName>
    </submittedName>
</protein>
<proteinExistence type="predicted"/>
<organism evidence="1 2">
    <name type="scientific">Pandoraea oxalativorans</name>
    <dbReference type="NCBI Taxonomy" id="573737"/>
    <lineage>
        <taxon>Bacteria</taxon>
        <taxon>Pseudomonadati</taxon>
        <taxon>Pseudomonadota</taxon>
        <taxon>Betaproteobacteria</taxon>
        <taxon>Burkholderiales</taxon>
        <taxon>Burkholderiaceae</taxon>
        <taxon>Pandoraea</taxon>
    </lineage>
</organism>
<dbReference type="AlphaFoldDB" id="A0A192B144"/>
<dbReference type="Proteomes" id="UP000035050">
    <property type="component" value="Chromosome"/>
</dbReference>
<dbReference type="EMBL" id="CP011253">
    <property type="protein sequence ID" value="ANJ87039.1"/>
    <property type="molecule type" value="Genomic_DNA"/>
</dbReference>
<keyword evidence="2" id="KW-1185">Reference proteome</keyword>